<dbReference type="PROSITE" id="PS51257">
    <property type="entry name" value="PROKAR_LIPOPROTEIN"/>
    <property type="match status" value="1"/>
</dbReference>
<dbReference type="Proteomes" id="UP001595812">
    <property type="component" value="Unassembled WGS sequence"/>
</dbReference>
<comment type="caution">
    <text evidence="1">The sequence shown here is derived from an EMBL/GenBank/DDBJ whole genome shotgun (WGS) entry which is preliminary data.</text>
</comment>
<reference evidence="2" key="1">
    <citation type="journal article" date="2019" name="Int. J. Syst. Evol. Microbiol.">
        <title>The Global Catalogue of Microorganisms (GCM) 10K type strain sequencing project: providing services to taxonomists for standard genome sequencing and annotation.</title>
        <authorList>
            <consortium name="The Broad Institute Genomics Platform"/>
            <consortium name="The Broad Institute Genome Sequencing Center for Infectious Disease"/>
            <person name="Wu L."/>
            <person name="Ma J."/>
        </authorList>
    </citation>
    <scope>NUCLEOTIDE SEQUENCE [LARGE SCALE GENOMIC DNA]</scope>
    <source>
        <strain evidence="2">CECT 8979</strain>
    </source>
</reference>
<dbReference type="RefSeq" id="WP_386097487.1">
    <property type="nucleotide sequence ID" value="NZ_JBHSAT010000004.1"/>
</dbReference>
<evidence type="ECO:0000313" key="2">
    <source>
        <dbReference type="Proteomes" id="UP001595812"/>
    </source>
</evidence>
<gene>
    <name evidence="1" type="ORF">ACFOSX_04630</name>
</gene>
<protein>
    <recommendedName>
        <fullName evidence="3">Lipoprotein</fullName>
    </recommendedName>
</protein>
<name>A0ABV8AHN3_9FLAO</name>
<evidence type="ECO:0000313" key="1">
    <source>
        <dbReference type="EMBL" id="MFC3876510.1"/>
    </source>
</evidence>
<organism evidence="1 2">
    <name type="scientific">Winogradskyella maritima</name>
    <dbReference type="NCBI Taxonomy" id="1517766"/>
    <lineage>
        <taxon>Bacteria</taxon>
        <taxon>Pseudomonadati</taxon>
        <taxon>Bacteroidota</taxon>
        <taxon>Flavobacteriia</taxon>
        <taxon>Flavobacteriales</taxon>
        <taxon>Flavobacteriaceae</taxon>
        <taxon>Winogradskyella</taxon>
    </lineage>
</organism>
<dbReference type="EMBL" id="JBHSAT010000004">
    <property type="protein sequence ID" value="MFC3876510.1"/>
    <property type="molecule type" value="Genomic_DNA"/>
</dbReference>
<evidence type="ECO:0008006" key="3">
    <source>
        <dbReference type="Google" id="ProtNLM"/>
    </source>
</evidence>
<proteinExistence type="predicted"/>
<accession>A0ABV8AHN3</accession>
<sequence>MEIKNIIIFISILFVSSCASQKDSKLININLEDYQKYASHYVDEKYLEISKIEDSIIQKHTSSLIAIEHKRTDLDIYSCPIFKLNNVTEDYSKVKNFISLIDFSDAFEKQVIFIYDEDILISMHSVNANYKFSGIQKQTDEFEFLTNSFLIHKNEFVTGLPFDLTEVYTYKEKLEKENFVFFIDGMDTYFILKNNTIYAVQMKLPKNPSDYKTFESYFNDLKPEFIEINHFLKKYDISLIYDETTMEVVSNFQKHYPKKIKDLNILLKTEN</sequence>
<keyword evidence="2" id="KW-1185">Reference proteome</keyword>